<evidence type="ECO:0000313" key="4">
    <source>
        <dbReference type="Proteomes" id="UP001152300"/>
    </source>
</evidence>
<reference evidence="3" key="1">
    <citation type="submission" date="2022-11" db="EMBL/GenBank/DDBJ databases">
        <title>Genome Resource of Sclerotinia nivalis Strain SnTB1, a Plant Pathogen Isolated from American Ginseng.</title>
        <authorList>
            <person name="Fan S."/>
        </authorList>
    </citation>
    <scope>NUCLEOTIDE SEQUENCE</scope>
    <source>
        <strain evidence="3">SnTB1</strain>
    </source>
</reference>
<comment type="caution">
    <text evidence="3">The sequence shown here is derived from an EMBL/GenBank/DDBJ whole genome shotgun (WGS) entry which is preliminary data.</text>
</comment>
<accession>A0A9X0ATE8</accession>
<dbReference type="Pfam" id="PF20150">
    <property type="entry name" value="2EXR"/>
    <property type="match status" value="1"/>
</dbReference>
<dbReference type="PANTHER" id="PTHR35910:SF1">
    <property type="entry name" value="2EXR DOMAIN-CONTAINING PROTEIN"/>
    <property type="match status" value="1"/>
</dbReference>
<feature type="region of interest" description="Disordered" evidence="1">
    <location>
        <begin position="1"/>
        <end position="38"/>
    </location>
</feature>
<dbReference type="AlphaFoldDB" id="A0A9X0ATE8"/>
<dbReference type="PANTHER" id="PTHR35910">
    <property type="entry name" value="2EXR DOMAIN-CONTAINING PROTEIN"/>
    <property type="match status" value="1"/>
</dbReference>
<dbReference type="OrthoDB" id="3530648at2759"/>
<evidence type="ECO:0000313" key="3">
    <source>
        <dbReference type="EMBL" id="KAJ8068138.1"/>
    </source>
</evidence>
<feature type="domain" description="2EXR" evidence="2">
    <location>
        <begin position="109"/>
        <end position="195"/>
    </location>
</feature>
<keyword evidence="4" id="KW-1185">Reference proteome</keyword>
<protein>
    <recommendedName>
        <fullName evidence="2">2EXR domain-containing protein</fullName>
    </recommendedName>
</protein>
<dbReference type="InterPro" id="IPR045518">
    <property type="entry name" value="2EXR"/>
</dbReference>
<proteinExistence type="predicted"/>
<organism evidence="3 4">
    <name type="scientific">Sclerotinia nivalis</name>
    <dbReference type="NCBI Taxonomy" id="352851"/>
    <lineage>
        <taxon>Eukaryota</taxon>
        <taxon>Fungi</taxon>
        <taxon>Dikarya</taxon>
        <taxon>Ascomycota</taxon>
        <taxon>Pezizomycotina</taxon>
        <taxon>Leotiomycetes</taxon>
        <taxon>Helotiales</taxon>
        <taxon>Sclerotiniaceae</taxon>
        <taxon>Sclerotinia</taxon>
    </lineage>
</organism>
<name>A0A9X0ATE8_9HELO</name>
<feature type="compositionally biased region" description="Basic and acidic residues" evidence="1">
    <location>
        <begin position="1"/>
        <end position="11"/>
    </location>
</feature>
<dbReference type="EMBL" id="JAPEIS010000003">
    <property type="protein sequence ID" value="KAJ8068138.1"/>
    <property type="molecule type" value="Genomic_DNA"/>
</dbReference>
<sequence>MASEHKPKPPQDEITLSAPLHSNMPNQPENHHAVMRPPQIDNNDMFLYESGSKNGALRSISYTPRITRSKLKLPRVEQSLTLSSNAPQRQRSIKNQKKKARAQPITTTFHYFIRFPVEIRLEIFRYMFPHPRTISTSNQHYRTRDSSQIELLRPPVTFYINREARKETLRFWCVGKGSNHTLGAFNEISFSPNYDHFQLKIYLWDSESYAESMRRFEEENPGCLSIITEITLVASKPGHMPILRSKVYDQPNIFHHLPKLERVFIRCVTFKPPLILKFWPVSHVAWMQKVWKQTWSSKKKVPDISYLTT</sequence>
<evidence type="ECO:0000259" key="2">
    <source>
        <dbReference type="Pfam" id="PF20150"/>
    </source>
</evidence>
<gene>
    <name evidence="3" type="ORF">OCU04_003709</name>
</gene>
<evidence type="ECO:0000256" key="1">
    <source>
        <dbReference type="SAM" id="MobiDB-lite"/>
    </source>
</evidence>
<dbReference type="Proteomes" id="UP001152300">
    <property type="component" value="Unassembled WGS sequence"/>
</dbReference>